<name>A0A1N7Q9S4_9BACL</name>
<dbReference type="FunFam" id="1.10.490.10:FF:000004">
    <property type="entry name" value="Group 2 hemoglobin yjbI"/>
    <property type="match status" value="1"/>
</dbReference>
<keyword evidence="2" id="KW-0813">Transport</keyword>
<dbReference type="AlphaFoldDB" id="A0A1N7Q9S4"/>
<dbReference type="Proteomes" id="UP000186795">
    <property type="component" value="Unassembled WGS sequence"/>
</dbReference>
<dbReference type="Gene3D" id="1.10.490.10">
    <property type="entry name" value="Globins"/>
    <property type="match status" value="1"/>
</dbReference>
<dbReference type="SUPFAM" id="SSF46458">
    <property type="entry name" value="Globin-like"/>
    <property type="match status" value="1"/>
</dbReference>
<dbReference type="InterPro" id="IPR001486">
    <property type="entry name" value="Hemoglobin_trunc"/>
</dbReference>
<evidence type="ECO:0000256" key="2">
    <source>
        <dbReference type="ARBA" id="ARBA00022448"/>
    </source>
</evidence>
<proteinExistence type="inferred from homology"/>
<dbReference type="InterPro" id="IPR012292">
    <property type="entry name" value="Globin/Proto"/>
</dbReference>
<sequence length="132" mass="15356">MDQAPLTIYERIGGDETITRIVESFYPRVQKDPLLAPIFPKGDEIRPVMEKQRRFLTQFFGGPPLYSQLYGHPRMRARHLPFPITPRRAEAWLRCMAKALDETGIQGQVREEMWSRLYTTAAHMVNQPDPQS</sequence>
<dbReference type="PANTHER" id="PTHR47366:SF1">
    <property type="entry name" value="TWO-ON-TWO HEMOGLOBIN-3"/>
    <property type="match status" value="1"/>
</dbReference>
<dbReference type="EMBL" id="FTOD01000022">
    <property type="protein sequence ID" value="SIT19612.1"/>
    <property type="molecule type" value="Genomic_DNA"/>
</dbReference>
<evidence type="ECO:0000256" key="3">
    <source>
        <dbReference type="ARBA" id="ARBA00022617"/>
    </source>
</evidence>
<evidence type="ECO:0000313" key="8">
    <source>
        <dbReference type="Proteomes" id="UP000186795"/>
    </source>
</evidence>
<organism evidence="7 8">
    <name type="scientific">Kroppenstedtia eburnea</name>
    <dbReference type="NCBI Taxonomy" id="714067"/>
    <lineage>
        <taxon>Bacteria</taxon>
        <taxon>Bacillati</taxon>
        <taxon>Bacillota</taxon>
        <taxon>Bacilli</taxon>
        <taxon>Bacillales</taxon>
        <taxon>Thermoactinomycetaceae</taxon>
        <taxon>Kroppenstedtia</taxon>
    </lineage>
</organism>
<dbReference type="Pfam" id="PF01152">
    <property type="entry name" value="Bac_globin"/>
    <property type="match status" value="1"/>
</dbReference>
<keyword evidence="5" id="KW-0408">Iron</keyword>
<keyword evidence="3" id="KW-0349">Heme</keyword>
<dbReference type="GO" id="GO:0005344">
    <property type="term" value="F:oxygen carrier activity"/>
    <property type="evidence" value="ECO:0007669"/>
    <property type="project" value="InterPro"/>
</dbReference>
<dbReference type="RefSeq" id="WP_076526574.1">
    <property type="nucleotide sequence ID" value="NZ_CP048103.1"/>
</dbReference>
<dbReference type="GO" id="GO:0019825">
    <property type="term" value="F:oxygen binding"/>
    <property type="evidence" value="ECO:0007669"/>
    <property type="project" value="InterPro"/>
</dbReference>
<dbReference type="PANTHER" id="PTHR47366">
    <property type="entry name" value="TWO-ON-TWO HEMOGLOBIN-3"/>
    <property type="match status" value="1"/>
</dbReference>
<accession>A0A1N7Q9S4</accession>
<dbReference type="GO" id="GO:0046872">
    <property type="term" value="F:metal ion binding"/>
    <property type="evidence" value="ECO:0007669"/>
    <property type="project" value="UniProtKB-KW"/>
</dbReference>
<evidence type="ECO:0000256" key="6">
    <source>
        <dbReference type="ARBA" id="ARBA00034496"/>
    </source>
</evidence>
<dbReference type="InterPro" id="IPR044203">
    <property type="entry name" value="GlbO/GLB3-like"/>
</dbReference>
<evidence type="ECO:0000256" key="4">
    <source>
        <dbReference type="ARBA" id="ARBA00022723"/>
    </source>
</evidence>
<evidence type="ECO:0000256" key="1">
    <source>
        <dbReference type="ARBA" id="ARBA00001971"/>
    </source>
</evidence>
<dbReference type="CDD" id="cd14772">
    <property type="entry name" value="TrHb2_Bs-trHb-like_O"/>
    <property type="match status" value="1"/>
</dbReference>
<comment type="similarity">
    <text evidence="6">Belongs to the truncated hemoglobin family. Group II subfamily.</text>
</comment>
<reference evidence="8" key="1">
    <citation type="submission" date="2017-01" db="EMBL/GenBank/DDBJ databases">
        <authorList>
            <person name="Varghese N."/>
            <person name="Submissions S."/>
        </authorList>
    </citation>
    <scope>NUCLEOTIDE SEQUENCE [LARGE SCALE GENOMIC DNA]</scope>
    <source>
        <strain evidence="8">DSM 45196</strain>
    </source>
</reference>
<keyword evidence="4" id="KW-0479">Metal-binding</keyword>
<keyword evidence="8" id="KW-1185">Reference proteome</keyword>
<evidence type="ECO:0000313" key="7">
    <source>
        <dbReference type="EMBL" id="SIT19612.1"/>
    </source>
</evidence>
<gene>
    <name evidence="7" type="ORF">SAMN05421790_12217</name>
</gene>
<comment type="cofactor">
    <cofactor evidence="1">
        <name>heme</name>
        <dbReference type="ChEBI" id="CHEBI:30413"/>
    </cofactor>
</comment>
<protein>
    <submittedName>
        <fullName evidence="7">Hemoglobin</fullName>
    </submittedName>
</protein>
<evidence type="ECO:0000256" key="5">
    <source>
        <dbReference type="ARBA" id="ARBA00023004"/>
    </source>
</evidence>
<dbReference type="GO" id="GO:0020037">
    <property type="term" value="F:heme binding"/>
    <property type="evidence" value="ECO:0007669"/>
    <property type="project" value="InterPro"/>
</dbReference>
<dbReference type="InterPro" id="IPR009050">
    <property type="entry name" value="Globin-like_sf"/>
</dbReference>